<evidence type="ECO:0000256" key="1">
    <source>
        <dbReference type="ARBA" id="ARBA00004141"/>
    </source>
</evidence>
<dbReference type="InterPro" id="IPR026030">
    <property type="entry name" value="Pur-cyt_permease_Fcy2/21/22"/>
</dbReference>
<evidence type="ECO:0000256" key="2">
    <source>
        <dbReference type="ARBA" id="ARBA00008974"/>
    </source>
</evidence>
<feature type="transmembrane region" description="Helical" evidence="8">
    <location>
        <begin position="471"/>
        <end position="490"/>
    </location>
</feature>
<comment type="subcellular location">
    <subcellularLocation>
        <location evidence="1">Membrane</location>
        <topology evidence="1">Multi-pass membrane protein</topology>
    </subcellularLocation>
</comment>
<feature type="transmembrane region" description="Helical" evidence="8">
    <location>
        <begin position="67"/>
        <end position="88"/>
    </location>
</feature>
<dbReference type="GeneID" id="63827576"/>
<feature type="transmembrane region" description="Helical" evidence="8">
    <location>
        <begin position="232"/>
        <end position="254"/>
    </location>
</feature>
<feature type="transmembrane region" description="Helical" evidence="8">
    <location>
        <begin position="172"/>
        <end position="191"/>
    </location>
</feature>
<feature type="transmembrane region" description="Helical" evidence="8">
    <location>
        <begin position="393"/>
        <end position="414"/>
    </location>
</feature>
<protein>
    <submittedName>
        <fullName evidence="9">NCS cytosine-purine permease</fullName>
    </submittedName>
</protein>
<reference evidence="9 10" key="1">
    <citation type="journal article" date="2016" name="Mol. Biol. Evol.">
        <title>Comparative Genomics of Early-Diverging Mushroom-Forming Fungi Provides Insights into the Origins of Lignocellulose Decay Capabilities.</title>
        <authorList>
            <person name="Nagy L.G."/>
            <person name="Riley R."/>
            <person name="Tritt A."/>
            <person name="Adam C."/>
            <person name="Daum C."/>
            <person name="Floudas D."/>
            <person name="Sun H."/>
            <person name="Yadav J.S."/>
            <person name="Pangilinan J."/>
            <person name="Larsson K.H."/>
            <person name="Matsuura K."/>
            <person name="Barry K."/>
            <person name="Labutti K."/>
            <person name="Kuo R."/>
            <person name="Ohm R.A."/>
            <person name="Bhattacharya S.S."/>
            <person name="Shirouzu T."/>
            <person name="Yoshinaga Y."/>
            <person name="Martin F.M."/>
            <person name="Grigoriev I.V."/>
            <person name="Hibbett D.S."/>
        </authorList>
    </citation>
    <scope>NUCLEOTIDE SEQUENCE [LARGE SCALE GENOMIC DNA]</scope>
    <source>
        <strain evidence="9 10">93-53</strain>
    </source>
</reference>
<evidence type="ECO:0000256" key="7">
    <source>
        <dbReference type="PIRNR" id="PIRNR002744"/>
    </source>
</evidence>
<keyword evidence="5 8" id="KW-1133">Transmembrane helix</keyword>
<dbReference type="InterPro" id="IPR001248">
    <property type="entry name" value="Pur-cyt_permease"/>
</dbReference>
<organism evidence="9 10">
    <name type="scientific">Laetiporus sulphureus 93-53</name>
    <dbReference type="NCBI Taxonomy" id="1314785"/>
    <lineage>
        <taxon>Eukaryota</taxon>
        <taxon>Fungi</taxon>
        <taxon>Dikarya</taxon>
        <taxon>Basidiomycota</taxon>
        <taxon>Agaricomycotina</taxon>
        <taxon>Agaricomycetes</taxon>
        <taxon>Polyporales</taxon>
        <taxon>Laetiporus</taxon>
    </lineage>
</organism>
<dbReference type="OrthoDB" id="2116389at2759"/>
<dbReference type="Pfam" id="PF02133">
    <property type="entry name" value="Transp_cyt_pur"/>
    <property type="match status" value="1"/>
</dbReference>
<comment type="similarity">
    <text evidence="2 7">Belongs to the purine-cytosine permease (2.A.39) family.</text>
</comment>
<feature type="transmembrane region" description="Helical" evidence="8">
    <location>
        <begin position="203"/>
        <end position="220"/>
    </location>
</feature>
<evidence type="ECO:0000256" key="5">
    <source>
        <dbReference type="ARBA" id="ARBA00022989"/>
    </source>
</evidence>
<dbReference type="GO" id="GO:0022857">
    <property type="term" value="F:transmembrane transporter activity"/>
    <property type="evidence" value="ECO:0007669"/>
    <property type="project" value="InterPro"/>
</dbReference>
<evidence type="ECO:0000256" key="6">
    <source>
        <dbReference type="ARBA" id="ARBA00023136"/>
    </source>
</evidence>
<dbReference type="GO" id="GO:0005886">
    <property type="term" value="C:plasma membrane"/>
    <property type="evidence" value="ECO:0007669"/>
    <property type="project" value="TreeGrafter"/>
</dbReference>
<gene>
    <name evidence="9" type="ORF">LAESUDRAFT_734834</name>
</gene>
<dbReference type="InParanoid" id="A0A165GHV1"/>
<evidence type="ECO:0000256" key="4">
    <source>
        <dbReference type="ARBA" id="ARBA00022692"/>
    </source>
</evidence>
<keyword evidence="3 7" id="KW-0813">Transport</keyword>
<dbReference type="PANTHER" id="PTHR31806:SF5">
    <property type="entry name" value="PURINE-CYTOSINE PERMEASE FCY21"/>
    <property type="match status" value="1"/>
</dbReference>
<dbReference type="EMBL" id="KV427609">
    <property type="protein sequence ID" value="KZT10370.1"/>
    <property type="molecule type" value="Genomic_DNA"/>
</dbReference>
<feature type="transmembrane region" description="Helical" evidence="8">
    <location>
        <begin position="434"/>
        <end position="451"/>
    </location>
</feature>
<evidence type="ECO:0000313" key="9">
    <source>
        <dbReference type="EMBL" id="KZT10370.1"/>
    </source>
</evidence>
<keyword evidence="6 7" id="KW-0472">Membrane</keyword>
<dbReference type="RefSeq" id="XP_040768110.1">
    <property type="nucleotide sequence ID" value="XM_040910547.1"/>
</dbReference>
<name>A0A165GHV1_9APHY</name>
<sequence length="498" mass="54781">MNSDSKEKLDAVFDTEKDAGSVVEKEACDLQLRNRWTRKLLSWGVEERGILPVPLEDRTDTQYSKVFFIWLSANFNILSFSAGTLGPLLYGLSLRESCLVILFFNLLCNIPPAYLSTWGPKLGLRQLCQARYSFGYFGVIIMSCFNMATGLGYCILNSILGGQTLSSITNGSLSWSVGIVIIAVVSLLISFGGYKLLAWYERLAWIPVLVSYVVALGLGGKHLSNPAPAEPATASTVLSFASIIAGFVITYAPICSDYTIYYTPDVASWKIFISAYLGFNVPVVMLCFGAAVAVALPYVPAWNDGYNNGNVGGLLEAMLRPAGNFGKFLTVLLALSVTANLAPTFYSFCMSFQVFIPPAAAVPRYMFSLLAVAIVIPLSIAGQHKFYDTLSNFLGIIGYWASAFCAVVLIEHFVIRRSDFSSYNLRYWDDYRRLPPGFAAVCACLLSVGLIVPSMDQVWFVGPIAQRTGDIGFEMAFTVTGLCYVPLRYLELRFRKMV</sequence>
<accession>A0A165GHV1</accession>
<proteinExistence type="inferred from homology"/>
<dbReference type="Proteomes" id="UP000076871">
    <property type="component" value="Unassembled WGS sequence"/>
</dbReference>
<feature type="transmembrane region" description="Helical" evidence="8">
    <location>
        <begin position="361"/>
        <end position="381"/>
    </location>
</feature>
<keyword evidence="4 8" id="KW-0812">Transmembrane</keyword>
<feature type="transmembrane region" description="Helical" evidence="8">
    <location>
        <begin position="94"/>
        <end position="115"/>
    </location>
</feature>
<dbReference type="AlphaFoldDB" id="A0A165GHV1"/>
<feature type="transmembrane region" description="Helical" evidence="8">
    <location>
        <begin position="275"/>
        <end position="299"/>
    </location>
</feature>
<evidence type="ECO:0000256" key="8">
    <source>
        <dbReference type="SAM" id="Phobius"/>
    </source>
</evidence>
<feature type="transmembrane region" description="Helical" evidence="8">
    <location>
        <begin position="136"/>
        <end position="160"/>
    </location>
</feature>
<keyword evidence="10" id="KW-1185">Reference proteome</keyword>
<dbReference type="PANTHER" id="PTHR31806">
    <property type="entry name" value="PURINE-CYTOSINE PERMEASE FCY2-RELATED"/>
    <property type="match status" value="1"/>
</dbReference>
<dbReference type="PIRSF" id="PIRSF002744">
    <property type="entry name" value="Pur-cyt_permease"/>
    <property type="match status" value="1"/>
</dbReference>
<dbReference type="Gene3D" id="1.10.4160.10">
    <property type="entry name" value="Hydantoin permease"/>
    <property type="match status" value="1"/>
</dbReference>
<dbReference type="STRING" id="1314785.A0A165GHV1"/>
<evidence type="ECO:0000256" key="3">
    <source>
        <dbReference type="ARBA" id="ARBA00022448"/>
    </source>
</evidence>
<feature type="transmembrane region" description="Helical" evidence="8">
    <location>
        <begin position="328"/>
        <end position="349"/>
    </location>
</feature>
<evidence type="ECO:0000313" key="10">
    <source>
        <dbReference type="Proteomes" id="UP000076871"/>
    </source>
</evidence>